<evidence type="ECO:0008006" key="4">
    <source>
        <dbReference type="Google" id="ProtNLM"/>
    </source>
</evidence>
<accession>A0A1K1M5U6</accession>
<gene>
    <name evidence="2" type="ORF">SAMN02910323_0599</name>
</gene>
<feature type="region of interest" description="Disordered" evidence="1">
    <location>
        <begin position="39"/>
        <end position="58"/>
    </location>
</feature>
<dbReference type="Proteomes" id="UP000182958">
    <property type="component" value="Unassembled WGS sequence"/>
</dbReference>
<organism evidence="2 3">
    <name type="scientific">Selenomonas ruminantium</name>
    <dbReference type="NCBI Taxonomy" id="971"/>
    <lineage>
        <taxon>Bacteria</taxon>
        <taxon>Bacillati</taxon>
        <taxon>Bacillota</taxon>
        <taxon>Negativicutes</taxon>
        <taxon>Selenomonadales</taxon>
        <taxon>Selenomonadaceae</taxon>
        <taxon>Selenomonas</taxon>
    </lineage>
</organism>
<evidence type="ECO:0000256" key="1">
    <source>
        <dbReference type="SAM" id="MobiDB-lite"/>
    </source>
</evidence>
<evidence type="ECO:0000313" key="2">
    <source>
        <dbReference type="EMBL" id="SFW18508.1"/>
    </source>
</evidence>
<sequence length="108" mass="11618">MMKEDEMQTLAGVVDSMHKLAEGLETLAIYLLRDAGEQQAVSDSKATKEPDPAPPEVPLEEVRAVLAEKSSAGHTDEVRKLLQDFGAAKLSAVDPKDYAALKAKAEVL</sequence>
<dbReference type="EMBL" id="FPJA01000004">
    <property type="protein sequence ID" value="SFW18508.1"/>
    <property type="molecule type" value="Genomic_DNA"/>
</dbReference>
<proteinExistence type="predicted"/>
<keyword evidence="3" id="KW-1185">Reference proteome</keyword>
<reference evidence="3" key="1">
    <citation type="submission" date="2016-11" db="EMBL/GenBank/DDBJ databases">
        <authorList>
            <person name="Varghese N."/>
            <person name="Submissions S."/>
        </authorList>
    </citation>
    <scope>NUCLEOTIDE SEQUENCE [LARGE SCALE GENOMIC DNA]</scope>
    <source>
        <strain evidence="3">C3</strain>
    </source>
</reference>
<evidence type="ECO:0000313" key="3">
    <source>
        <dbReference type="Proteomes" id="UP000182958"/>
    </source>
</evidence>
<name>A0A1K1M5U6_SELRU</name>
<dbReference type="AlphaFoldDB" id="A0A1K1M5U6"/>
<protein>
    <recommendedName>
        <fullName evidence="4">DNA ligase</fullName>
    </recommendedName>
</protein>
<dbReference type="RefSeq" id="WP_081368453.1">
    <property type="nucleotide sequence ID" value="NZ_FPJA01000004.1"/>
</dbReference>